<proteinExistence type="predicted"/>
<name>A0A644YM43_9ZZZZ</name>
<accession>A0A644YM43</accession>
<gene>
    <name evidence="1" type="ORF">SDC9_75927</name>
</gene>
<protein>
    <submittedName>
        <fullName evidence="1">Uncharacterized protein</fullName>
    </submittedName>
</protein>
<organism evidence="1">
    <name type="scientific">bioreactor metagenome</name>
    <dbReference type="NCBI Taxonomy" id="1076179"/>
    <lineage>
        <taxon>unclassified sequences</taxon>
        <taxon>metagenomes</taxon>
        <taxon>ecological metagenomes</taxon>
    </lineage>
</organism>
<sequence>MLILMVVLLAVILVFALLPSTVRRRFSRIEQDFLATLAPSQGLFTLEELEDKPQVVRNFFLKGGYIGKPKMSGLKAVFEKADFSLGQGKDWVVITYTQLNGAEQPLRYAQILSSIHHLPFEGLDSYAQGVGAMEGYLAKFFRLFNQKGEHMDRACLVTYLAEAFFLPSVALSPLIEWEELSPLDVKATIRAFGIEGSGVFTFAETGEMLSFTTDDRMAAGLDGSLQKVRWTAECSDYRMVDGFSVPSTLKATWHYPEGDLTYFDGKDVKITYLY</sequence>
<dbReference type="AlphaFoldDB" id="A0A644YM43"/>
<dbReference type="Pfam" id="PF20181">
    <property type="entry name" value="DUF6544"/>
    <property type="match status" value="1"/>
</dbReference>
<comment type="caution">
    <text evidence="1">The sequence shown here is derived from an EMBL/GenBank/DDBJ whole genome shotgun (WGS) entry which is preliminary data.</text>
</comment>
<reference evidence="1" key="1">
    <citation type="submission" date="2019-08" db="EMBL/GenBank/DDBJ databases">
        <authorList>
            <person name="Kucharzyk K."/>
            <person name="Murdoch R.W."/>
            <person name="Higgins S."/>
            <person name="Loffler F."/>
        </authorList>
    </citation>
    <scope>NUCLEOTIDE SEQUENCE</scope>
</reference>
<dbReference type="InterPro" id="IPR046674">
    <property type="entry name" value="DUF6544"/>
</dbReference>
<evidence type="ECO:0000313" key="1">
    <source>
        <dbReference type="EMBL" id="MPM29387.1"/>
    </source>
</evidence>
<dbReference type="EMBL" id="VSSQ01005498">
    <property type="protein sequence ID" value="MPM29387.1"/>
    <property type="molecule type" value="Genomic_DNA"/>
</dbReference>